<protein>
    <submittedName>
        <fullName evidence="2">Uncharacterized protein</fullName>
    </submittedName>
</protein>
<sequence length="128" mass="15029">MFAFPQVTNSPPQKSSFAKAKNFQENIAMSIKRWNKSRSASVRLGQADINREYEAQPRWLKFWTKFRRHKKKNSNSSMSMQTPYDPKTYLQNFDEGSGTLEPDNLFRSFSARFADPSSLSRRKDFLDF</sequence>
<evidence type="ECO:0000313" key="3">
    <source>
        <dbReference type="Proteomes" id="UP001630127"/>
    </source>
</evidence>
<name>A0ABD2Y3W8_9GENT</name>
<dbReference type="AlphaFoldDB" id="A0ABD2Y3W8"/>
<keyword evidence="3" id="KW-1185">Reference proteome</keyword>
<gene>
    <name evidence="2" type="ORF">ACH5RR_039593</name>
</gene>
<dbReference type="EMBL" id="JBJUIK010000016">
    <property type="protein sequence ID" value="KAL3500500.1"/>
    <property type="molecule type" value="Genomic_DNA"/>
</dbReference>
<dbReference type="Proteomes" id="UP001630127">
    <property type="component" value="Unassembled WGS sequence"/>
</dbReference>
<evidence type="ECO:0000313" key="2">
    <source>
        <dbReference type="EMBL" id="KAL3500500.1"/>
    </source>
</evidence>
<reference evidence="2 3" key="1">
    <citation type="submission" date="2024-11" db="EMBL/GenBank/DDBJ databases">
        <title>A near-complete genome assembly of Cinchona calisaya.</title>
        <authorList>
            <person name="Lian D.C."/>
            <person name="Zhao X.W."/>
            <person name="Wei L."/>
        </authorList>
    </citation>
    <scope>NUCLEOTIDE SEQUENCE [LARGE SCALE GENOMIC DNA]</scope>
    <source>
        <tissue evidence="2">Nenye</tissue>
    </source>
</reference>
<feature type="region of interest" description="Disordered" evidence="1">
    <location>
        <begin position="69"/>
        <end position="96"/>
    </location>
</feature>
<evidence type="ECO:0000256" key="1">
    <source>
        <dbReference type="SAM" id="MobiDB-lite"/>
    </source>
</evidence>
<dbReference type="PANTHER" id="PTHR33168">
    <property type="entry name" value="STRESS INDUCED PROTEIN-RELATED"/>
    <property type="match status" value="1"/>
</dbReference>
<comment type="caution">
    <text evidence="2">The sequence shown here is derived from an EMBL/GenBank/DDBJ whole genome shotgun (WGS) entry which is preliminary data.</text>
</comment>
<accession>A0ABD2Y3W8</accession>
<organism evidence="2 3">
    <name type="scientific">Cinchona calisaya</name>
    <dbReference type="NCBI Taxonomy" id="153742"/>
    <lineage>
        <taxon>Eukaryota</taxon>
        <taxon>Viridiplantae</taxon>
        <taxon>Streptophyta</taxon>
        <taxon>Embryophyta</taxon>
        <taxon>Tracheophyta</taxon>
        <taxon>Spermatophyta</taxon>
        <taxon>Magnoliopsida</taxon>
        <taxon>eudicotyledons</taxon>
        <taxon>Gunneridae</taxon>
        <taxon>Pentapetalae</taxon>
        <taxon>asterids</taxon>
        <taxon>lamiids</taxon>
        <taxon>Gentianales</taxon>
        <taxon>Rubiaceae</taxon>
        <taxon>Cinchonoideae</taxon>
        <taxon>Cinchoneae</taxon>
        <taxon>Cinchona</taxon>
    </lineage>
</organism>
<proteinExistence type="predicted"/>